<feature type="transmembrane region" description="Helical" evidence="1">
    <location>
        <begin position="277"/>
        <end position="300"/>
    </location>
</feature>
<keyword evidence="1" id="KW-1133">Transmembrane helix</keyword>
<feature type="transmembrane region" description="Helical" evidence="1">
    <location>
        <begin position="211"/>
        <end position="231"/>
    </location>
</feature>
<accession>A0A9N9GJA1</accession>
<gene>
    <name evidence="2" type="ORF">POCULU_LOCUS8115</name>
</gene>
<name>A0A9N9GJA1_9GLOM</name>
<reference evidence="2" key="1">
    <citation type="submission" date="2021-06" db="EMBL/GenBank/DDBJ databases">
        <authorList>
            <person name="Kallberg Y."/>
            <person name="Tangrot J."/>
            <person name="Rosling A."/>
        </authorList>
    </citation>
    <scope>NUCLEOTIDE SEQUENCE</scope>
    <source>
        <strain evidence="2">IA702</strain>
    </source>
</reference>
<feature type="transmembrane region" description="Helical" evidence="1">
    <location>
        <begin position="126"/>
        <end position="146"/>
    </location>
</feature>
<protein>
    <submittedName>
        <fullName evidence="2">3046_t:CDS:1</fullName>
    </submittedName>
</protein>
<sequence length="329" mass="37099">MTENEPLPVFITDILQNPIPQYLLGVLPAILILGDSPFLTSLSKTLHVFICLGCPFAGLFYFLNINTNLNQNDVNIDSCAYWLPADRFYGGRWPFGFHARRINCNSDIRNILERCISVISTLDRCACLISLYFITIGIIVGIIRAIGPCYVQQDWPSIPLLLVWTFPALLVRLVQGKTVARNPIDELQNVEETIDLQPVCIEAAQKIRAKVVMILVLSIAAHWLAVLITFYTRPIGFGCRSKYLTVISSIWTFNNIVCFIFYYLLDRPPPGIDTDNDYIHIWFQICGKLVATFLIAFGVLSHDSSWWVSVFGNSCSISSCTEEGEQSML</sequence>
<proteinExistence type="predicted"/>
<evidence type="ECO:0000313" key="2">
    <source>
        <dbReference type="EMBL" id="CAG8614562.1"/>
    </source>
</evidence>
<comment type="caution">
    <text evidence="2">The sequence shown here is derived from an EMBL/GenBank/DDBJ whole genome shotgun (WGS) entry which is preliminary data.</text>
</comment>
<dbReference type="EMBL" id="CAJVPJ010002166">
    <property type="protein sequence ID" value="CAG8614562.1"/>
    <property type="molecule type" value="Genomic_DNA"/>
</dbReference>
<evidence type="ECO:0000256" key="1">
    <source>
        <dbReference type="SAM" id="Phobius"/>
    </source>
</evidence>
<dbReference type="OrthoDB" id="2390474at2759"/>
<keyword evidence="3" id="KW-1185">Reference proteome</keyword>
<dbReference type="AlphaFoldDB" id="A0A9N9GJA1"/>
<keyword evidence="1" id="KW-0812">Transmembrane</keyword>
<feature type="transmembrane region" description="Helical" evidence="1">
    <location>
        <begin position="158"/>
        <end position="174"/>
    </location>
</feature>
<dbReference type="Proteomes" id="UP000789572">
    <property type="component" value="Unassembled WGS sequence"/>
</dbReference>
<organism evidence="2 3">
    <name type="scientific">Paraglomus occultum</name>
    <dbReference type="NCBI Taxonomy" id="144539"/>
    <lineage>
        <taxon>Eukaryota</taxon>
        <taxon>Fungi</taxon>
        <taxon>Fungi incertae sedis</taxon>
        <taxon>Mucoromycota</taxon>
        <taxon>Glomeromycotina</taxon>
        <taxon>Glomeromycetes</taxon>
        <taxon>Paraglomerales</taxon>
        <taxon>Paraglomeraceae</taxon>
        <taxon>Paraglomus</taxon>
    </lineage>
</organism>
<evidence type="ECO:0000313" key="3">
    <source>
        <dbReference type="Proteomes" id="UP000789572"/>
    </source>
</evidence>
<keyword evidence="1" id="KW-0472">Membrane</keyword>
<feature type="transmembrane region" description="Helical" evidence="1">
    <location>
        <begin position="45"/>
        <end position="63"/>
    </location>
</feature>
<feature type="transmembrane region" description="Helical" evidence="1">
    <location>
        <begin position="243"/>
        <end position="265"/>
    </location>
</feature>